<organism evidence="5 6">
    <name type="scientific">Danionella cerebrum</name>
    <dbReference type="NCBI Taxonomy" id="2873325"/>
    <lineage>
        <taxon>Eukaryota</taxon>
        <taxon>Metazoa</taxon>
        <taxon>Chordata</taxon>
        <taxon>Craniata</taxon>
        <taxon>Vertebrata</taxon>
        <taxon>Euteleostomi</taxon>
        <taxon>Actinopterygii</taxon>
        <taxon>Neopterygii</taxon>
        <taxon>Teleostei</taxon>
        <taxon>Ostariophysi</taxon>
        <taxon>Cypriniformes</taxon>
        <taxon>Danionidae</taxon>
        <taxon>Danioninae</taxon>
        <taxon>Danionella</taxon>
    </lineage>
</organism>
<name>A0A553RE26_9TELE</name>
<sequence length="615" mass="68123">MTGGVQLSVAVEQGSTIHINTSSSINALNACKVCVKLRNLQSCQTQVVLKQDALLDFSCSQPEKVFFVQIIRVIATSNIDPKEHDSFVKFNRTFIWILKSTATRSLQLNFSSTGLKQIQPPETCPDKHTYKIMVENVSVALARILVALPDKSSSQDFLTPYFIPENAEVLWSFNIPSTYYTDVHILSYTLPKCLQSESIPRMKYTWQGANPVVKGMNEMQPSVEPGNFYLSIKNCKMSFPHSPSQSLRVHFQISAMKRRRGQCEGDLPDKQVLEINVKKKDPKSVCVLQQDSLITDTVTIASGKHFVLNTFDCNKDELELTVNQTIECKDWKNCATTAFPLTFQYEQQCIPGVLKTLTWLIHGPLNSAVHLESPLDGLRYCLPGDKCVFMLTLAHANTPSFTLGQFCPRGSFQKIQIRESNIVISASLSSFSEQSMGDKAFLTYSFTKEISENYIFSVAPKSDSPTNLATPGWPNAVTSSSTVSWIVDMEPQSTSTLTFSNISQPICKGEHPKITVQTVESQEMLLSSKTGDKLKDLLVHESFYINMTNCKLPTGAFRAKMEITVHSSSHKLLMGIILGVMGLVLVAVTAVVILIVIRGISSPSPPGVSMALCTL</sequence>
<dbReference type="OrthoDB" id="8960034at2759"/>
<evidence type="ECO:0000256" key="1">
    <source>
        <dbReference type="SAM" id="Phobius"/>
    </source>
</evidence>
<proteinExistence type="predicted"/>
<accession>A0A553RE26</accession>
<dbReference type="Pfam" id="PF23667">
    <property type="entry name" value="CUB_CDCP1_1"/>
    <property type="match status" value="1"/>
</dbReference>
<keyword evidence="1" id="KW-0472">Membrane</keyword>
<dbReference type="Pfam" id="PF23665">
    <property type="entry name" value="CDCP1_CUB_6"/>
    <property type="match status" value="2"/>
</dbReference>
<keyword evidence="1" id="KW-1133">Transmembrane helix</keyword>
<feature type="domain" description="CDCP1 third and sixth CUB" evidence="2">
    <location>
        <begin position="144"/>
        <end position="239"/>
    </location>
</feature>
<dbReference type="PANTHER" id="PTHR14477">
    <property type="entry name" value="CUB DOMAIN-CONTAINING PROTEIN 1"/>
    <property type="match status" value="1"/>
</dbReference>
<evidence type="ECO:0000313" key="5">
    <source>
        <dbReference type="EMBL" id="TRZ00414.1"/>
    </source>
</evidence>
<dbReference type="PANTHER" id="PTHR14477:SF1">
    <property type="entry name" value="CUB DOMAIN-CONTAINING PROTEIN 1"/>
    <property type="match status" value="1"/>
</dbReference>
<keyword evidence="6" id="KW-1185">Reference proteome</keyword>
<feature type="domain" description="CDCP1 third and sixth CUB" evidence="2">
    <location>
        <begin position="451"/>
        <end position="563"/>
    </location>
</feature>
<dbReference type="InterPro" id="IPR056266">
    <property type="entry name" value="CDCP1_CUB_3rd_6th"/>
</dbReference>
<keyword evidence="1" id="KW-0812">Transmembrane</keyword>
<feature type="domain" description="CDCP1 second and fifth CUB" evidence="4">
    <location>
        <begin position="342"/>
        <end position="423"/>
    </location>
</feature>
<feature type="domain" description="CDCP1 second and fifth CUB" evidence="4">
    <location>
        <begin position="82"/>
        <end position="134"/>
    </location>
</feature>
<protein>
    <recommendedName>
        <fullName evidence="7">CUB domain-containing protein</fullName>
    </recommendedName>
</protein>
<feature type="non-terminal residue" evidence="5">
    <location>
        <position position="615"/>
    </location>
</feature>
<feature type="domain" description="CDCP1 first CUB" evidence="3">
    <location>
        <begin position="6"/>
        <end position="74"/>
    </location>
</feature>
<evidence type="ECO:0000259" key="4">
    <source>
        <dbReference type="Pfam" id="PF23668"/>
    </source>
</evidence>
<reference evidence="5 6" key="1">
    <citation type="journal article" date="2019" name="Sci. Data">
        <title>Hybrid genome assembly and annotation of Danionella translucida.</title>
        <authorList>
            <person name="Kadobianskyi M."/>
            <person name="Schulze L."/>
            <person name="Schuelke M."/>
            <person name="Judkewitz B."/>
        </authorList>
    </citation>
    <scope>NUCLEOTIDE SEQUENCE [LARGE SCALE GENOMIC DNA]</scope>
    <source>
        <strain evidence="5 6">Bolton</strain>
    </source>
</reference>
<comment type="caution">
    <text evidence="5">The sequence shown here is derived from an EMBL/GenBank/DDBJ whole genome shotgun (WGS) entry which is preliminary data.</text>
</comment>
<dbReference type="AlphaFoldDB" id="A0A553RE26"/>
<evidence type="ECO:0000259" key="3">
    <source>
        <dbReference type="Pfam" id="PF23667"/>
    </source>
</evidence>
<dbReference type="Proteomes" id="UP000316079">
    <property type="component" value="Unassembled WGS sequence"/>
</dbReference>
<feature type="transmembrane region" description="Helical" evidence="1">
    <location>
        <begin position="572"/>
        <end position="597"/>
    </location>
</feature>
<gene>
    <name evidence="5" type="ORF">DNTS_021688</name>
</gene>
<dbReference type="InterPro" id="IPR038811">
    <property type="entry name" value="CDCP1"/>
</dbReference>
<dbReference type="InterPro" id="IPR056268">
    <property type="entry name" value="CUB_CDCP1_1st"/>
</dbReference>
<dbReference type="EMBL" id="SRMA01024435">
    <property type="protein sequence ID" value="TRZ00414.1"/>
    <property type="molecule type" value="Genomic_DNA"/>
</dbReference>
<evidence type="ECO:0000259" key="2">
    <source>
        <dbReference type="Pfam" id="PF23665"/>
    </source>
</evidence>
<evidence type="ECO:0000313" key="6">
    <source>
        <dbReference type="Proteomes" id="UP000316079"/>
    </source>
</evidence>
<evidence type="ECO:0008006" key="7">
    <source>
        <dbReference type="Google" id="ProtNLM"/>
    </source>
</evidence>
<dbReference type="Pfam" id="PF23668">
    <property type="entry name" value="CUB_CDCP1_2"/>
    <property type="match status" value="2"/>
</dbReference>
<dbReference type="InterPro" id="IPR056269">
    <property type="entry name" value="CUB_CDCP1_2nd_5th"/>
</dbReference>